<keyword evidence="11" id="KW-0325">Glycoprotein</keyword>
<reference evidence="18" key="2">
    <citation type="submission" date="2020-05" db="UniProtKB">
        <authorList>
            <consortium name="EnsemblMetazoa"/>
        </authorList>
    </citation>
    <scope>IDENTIFICATION</scope>
    <source>
        <strain evidence="18">IAEA</strain>
    </source>
</reference>
<evidence type="ECO:0000256" key="11">
    <source>
        <dbReference type="ARBA" id="ARBA00023180"/>
    </source>
</evidence>
<dbReference type="EC" id="3.1.3.1" evidence="3 16"/>
<evidence type="ECO:0000256" key="5">
    <source>
        <dbReference type="ARBA" id="ARBA00022622"/>
    </source>
</evidence>
<keyword evidence="9 14" id="KW-0460">Magnesium</keyword>
<dbReference type="AlphaFoldDB" id="A0A1A9W833"/>
<dbReference type="GO" id="GO:0004035">
    <property type="term" value="F:alkaline phosphatase activity"/>
    <property type="evidence" value="ECO:0007669"/>
    <property type="project" value="UniProtKB-EC"/>
</dbReference>
<protein>
    <recommendedName>
        <fullName evidence="3 16">Alkaline phosphatase</fullName>
        <ecNumber evidence="3 16">3.1.3.1</ecNumber>
    </recommendedName>
</protein>
<feature type="binding site" evidence="14">
    <location>
        <position position="488"/>
    </location>
    <ligand>
        <name>Zn(2+)</name>
        <dbReference type="ChEBI" id="CHEBI:29105"/>
        <label>2</label>
    </ligand>
</feature>
<evidence type="ECO:0000256" key="7">
    <source>
        <dbReference type="ARBA" id="ARBA00022801"/>
    </source>
</evidence>
<evidence type="ECO:0000256" key="17">
    <source>
        <dbReference type="SAM" id="SignalP"/>
    </source>
</evidence>
<feature type="chain" id="PRO_5008400074" description="Alkaline phosphatase" evidence="17">
    <location>
        <begin position="28"/>
        <end position="539"/>
    </location>
</feature>
<keyword evidence="17" id="KW-0732">Signal</keyword>
<comment type="catalytic activity">
    <reaction evidence="16">
        <text>a phosphate monoester + H2O = an alcohol + phosphate</text>
        <dbReference type="Rhea" id="RHEA:15017"/>
        <dbReference type="ChEBI" id="CHEBI:15377"/>
        <dbReference type="ChEBI" id="CHEBI:30879"/>
        <dbReference type="ChEBI" id="CHEBI:43474"/>
        <dbReference type="ChEBI" id="CHEBI:67140"/>
        <dbReference type="EC" id="3.1.3.1"/>
    </reaction>
</comment>
<feature type="active site" description="Phosphoserine intermediate" evidence="13">
    <location>
        <position position="144"/>
    </location>
</feature>
<feature type="binding site" evidence="14">
    <location>
        <position position="406"/>
    </location>
    <ligand>
        <name>Zn(2+)</name>
        <dbReference type="ChEBI" id="CHEBI:29105"/>
        <label>2</label>
    </ligand>
</feature>
<evidence type="ECO:0000256" key="9">
    <source>
        <dbReference type="ARBA" id="ARBA00022842"/>
    </source>
</evidence>
<dbReference type="PROSITE" id="PS00123">
    <property type="entry name" value="ALKALINE_PHOSPHATASE"/>
    <property type="match status" value="1"/>
</dbReference>
<evidence type="ECO:0000256" key="3">
    <source>
        <dbReference type="ARBA" id="ARBA00012647"/>
    </source>
</evidence>
<feature type="signal peptide" evidence="17">
    <location>
        <begin position="1"/>
        <end position="27"/>
    </location>
</feature>
<evidence type="ECO:0000256" key="13">
    <source>
        <dbReference type="PIRSR" id="PIRSR601952-1"/>
    </source>
</evidence>
<evidence type="ECO:0000256" key="12">
    <source>
        <dbReference type="ARBA" id="ARBA00023288"/>
    </source>
</evidence>
<name>A0A1A9W833_9MUSC</name>
<feature type="binding site" evidence="14">
    <location>
        <position position="369"/>
    </location>
    <ligand>
        <name>Zn(2+)</name>
        <dbReference type="ChEBI" id="CHEBI:29105"/>
        <label>2</label>
    </ligand>
</feature>
<dbReference type="GO" id="GO:0046872">
    <property type="term" value="F:metal ion binding"/>
    <property type="evidence" value="ECO:0007669"/>
    <property type="project" value="UniProtKB-KW"/>
</dbReference>
<dbReference type="FunFam" id="3.40.720.10:FF:000008">
    <property type="entry name" value="Alkaline phosphatase"/>
    <property type="match status" value="1"/>
</dbReference>
<dbReference type="InterPro" id="IPR001952">
    <property type="entry name" value="Alkaline_phosphatase"/>
</dbReference>
<evidence type="ECO:0000256" key="14">
    <source>
        <dbReference type="PIRSR" id="PIRSR601952-2"/>
    </source>
</evidence>
<feature type="binding site" evidence="14">
    <location>
        <position position="100"/>
    </location>
    <ligand>
        <name>Zn(2+)</name>
        <dbReference type="ChEBI" id="CHEBI:29105"/>
        <label>2</label>
    </ligand>
</feature>
<evidence type="ECO:0000256" key="2">
    <source>
        <dbReference type="ARBA" id="ARBA00005984"/>
    </source>
</evidence>
<dbReference type="CDD" id="cd16012">
    <property type="entry name" value="ALP"/>
    <property type="match status" value="1"/>
</dbReference>
<evidence type="ECO:0000256" key="10">
    <source>
        <dbReference type="ARBA" id="ARBA00023136"/>
    </source>
</evidence>
<comment type="cofactor">
    <cofactor evidence="14">
        <name>Zn(2+)</name>
        <dbReference type="ChEBI" id="CHEBI:29105"/>
    </cofactor>
    <text evidence="14">Binds 2 Zn(2+) ions.</text>
</comment>
<proteinExistence type="inferred from homology"/>
<dbReference type="STRING" id="37001.A0A1A9W833"/>
<feature type="binding site" evidence="14">
    <location>
        <position position="100"/>
    </location>
    <ligand>
        <name>Mg(2+)</name>
        <dbReference type="ChEBI" id="CHEBI:18420"/>
    </ligand>
</feature>
<dbReference type="InterPro" id="IPR018299">
    <property type="entry name" value="Alkaline_phosphatase_AS"/>
</dbReference>
<comment type="similarity">
    <text evidence="2 15">Belongs to the alkaline phosphatase family.</text>
</comment>
<dbReference type="GO" id="GO:0005886">
    <property type="term" value="C:plasma membrane"/>
    <property type="evidence" value="ECO:0007669"/>
    <property type="project" value="UniProtKB-SubCell"/>
</dbReference>
<dbReference type="PANTHER" id="PTHR11596:SF95">
    <property type="entry name" value="ALKALINE PHOSPHATASE-RELATED"/>
    <property type="match status" value="1"/>
</dbReference>
<organism evidence="18 19">
    <name type="scientific">Glossina brevipalpis</name>
    <dbReference type="NCBI Taxonomy" id="37001"/>
    <lineage>
        <taxon>Eukaryota</taxon>
        <taxon>Metazoa</taxon>
        <taxon>Ecdysozoa</taxon>
        <taxon>Arthropoda</taxon>
        <taxon>Hexapoda</taxon>
        <taxon>Insecta</taxon>
        <taxon>Pterygota</taxon>
        <taxon>Neoptera</taxon>
        <taxon>Endopterygota</taxon>
        <taxon>Diptera</taxon>
        <taxon>Brachycera</taxon>
        <taxon>Muscomorpha</taxon>
        <taxon>Hippoboscoidea</taxon>
        <taxon>Glossinidae</taxon>
        <taxon>Glossina</taxon>
    </lineage>
</organism>
<keyword evidence="19" id="KW-1185">Reference proteome</keyword>
<dbReference type="InterPro" id="IPR017850">
    <property type="entry name" value="Alkaline_phosphatase_core_sf"/>
</dbReference>
<reference evidence="19" key="1">
    <citation type="submission" date="2014-03" db="EMBL/GenBank/DDBJ databases">
        <authorList>
            <person name="Aksoy S."/>
            <person name="Warren W."/>
            <person name="Wilson R.K."/>
        </authorList>
    </citation>
    <scope>NUCLEOTIDE SEQUENCE [LARGE SCALE GENOMIC DNA]</scope>
    <source>
        <strain evidence="19">IAEA</strain>
    </source>
</reference>
<keyword evidence="7 16" id="KW-0378">Hydrolase</keyword>
<dbReference type="GO" id="GO:0098552">
    <property type="term" value="C:side of membrane"/>
    <property type="evidence" value="ECO:0007669"/>
    <property type="project" value="UniProtKB-KW"/>
</dbReference>
<evidence type="ECO:0000256" key="1">
    <source>
        <dbReference type="ARBA" id="ARBA00004609"/>
    </source>
</evidence>
<dbReference type="PANTHER" id="PTHR11596">
    <property type="entry name" value="ALKALINE PHOSPHATASE"/>
    <property type="match status" value="1"/>
</dbReference>
<dbReference type="EnsemblMetazoa" id="GBRI009687-RA">
    <property type="protein sequence ID" value="GBRI009687-PA"/>
    <property type="gene ID" value="GBRI009687"/>
</dbReference>
<keyword evidence="4" id="KW-1003">Cell membrane</keyword>
<dbReference type="PRINTS" id="PR00113">
    <property type="entry name" value="ALKPHPHTASE"/>
</dbReference>
<keyword evidence="10" id="KW-0472">Membrane</keyword>
<evidence type="ECO:0000313" key="18">
    <source>
        <dbReference type="EnsemblMetazoa" id="GBRI009687-PA"/>
    </source>
</evidence>
<dbReference type="Gene3D" id="3.40.720.10">
    <property type="entry name" value="Alkaline Phosphatase, subunit A"/>
    <property type="match status" value="1"/>
</dbReference>
<accession>A0A1A9W833</accession>
<evidence type="ECO:0000256" key="15">
    <source>
        <dbReference type="RuleBase" id="RU003946"/>
    </source>
</evidence>
<keyword evidence="8 14" id="KW-0862">Zinc</keyword>
<evidence type="ECO:0000256" key="16">
    <source>
        <dbReference type="RuleBase" id="RU003947"/>
    </source>
</evidence>
<dbReference type="SMART" id="SM00098">
    <property type="entry name" value="alkPPc"/>
    <property type="match status" value="1"/>
</dbReference>
<comment type="subcellular location">
    <subcellularLocation>
        <location evidence="1">Cell membrane</location>
        <topology evidence="1">Lipid-anchor</topology>
        <topology evidence="1">GPI-anchor</topology>
    </subcellularLocation>
</comment>
<feature type="binding site" evidence="14">
    <location>
        <position position="207"/>
    </location>
    <ligand>
        <name>Mg(2+)</name>
        <dbReference type="ChEBI" id="CHEBI:18420"/>
    </ligand>
</feature>
<dbReference type="Proteomes" id="UP000091820">
    <property type="component" value="Unassembled WGS sequence"/>
</dbReference>
<feature type="binding site" evidence="14">
    <location>
        <position position="209"/>
    </location>
    <ligand>
        <name>Mg(2+)</name>
        <dbReference type="ChEBI" id="CHEBI:18420"/>
    </ligand>
</feature>
<feature type="binding site" evidence="14">
    <location>
        <position position="365"/>
    </location>
    <ligand>
        <name>Zn(2+)</name>
        <dbReference type="ChEBI" id="CHEBI:29105"/>
        <label>2</label>
    </ligand>
</feature>
<feature type="binding site" evidence="14">
    <location>
        <position position="407"/>
    </location>
    <ligand>
        <name>Zn(2+)</name>
        <dbReference type="ChEBI" id="CHEBI:29105"/>
        <label>2</label>
    </ligand>
</feature>
<keyword evidence="5" id="KW-0336">GPI-anchor</keyword>
<keyword evidence="6 14" id="KW-0479">Metal-binding</keyword>
<feature type="binding site" evidence="14">
    <location>
        <position position="360"/>
    </location>
    <ligand>
        <name>Mg(2+)</name>
        <dbReference type="ChEBI" id="CHEBI:18420"/>
    </ligand>
</feature>
<keyword evidence="12" id="KW-0449">Lipoprotein</keyword>
<comment type="cofactor">
    <cofactor evidence="14">
        <name>Mg(2+)</name>
        <dbReference type="ChEBI" id="CHEBI:18420"/>
    </cofactor>
    <text evidence="14">Binds 1 Mg(2+) ion.</text>
</comment>
<dbReference type="Pfam" id="PF00245">
    <property type="entry name" value="Alk_phosphatase"/>
    <property type="match status" value="1"/>
</dbReference>
<evidence type="ECO:0000256" key="8">
    <source>
        <dbReference type="ARBA" id="ARBA00022833"/>
    </source>
</evidence>
<evidence type="ECO:0000256" key="4">
    <source>
        <dbReference type="ARBA" id="ARBA00022475"/>
    </source>
</evidence>
<dbReference type="SUPFAM" id="SSF53649">
    <property type="entry name" value="Alkaline phosphatase-like"/>
    <property type="match status" value="1"/>
</dbReference>
<evidence type="ECO:0000313" key="19">
    <source>
        <dbReference type="Proteomes" id="UP000091820"/>
    </source>
</evidence>
<sequence length="539" mass="59559">MFFNYKYFSRFFIIIVSLHYFHDLAKANGEEHMHPLFNFKATARLHKRGLPLLEFKHSKIPELDFNYWQELGQNRLEKQLKSKSTLNTNLAKNVIMFLGDGMSIPTLAAGRVYMGGEDKQFSFEEFPYMGLSKTYCVNTQVADSACTATAYLGGVKANYATIGLTAAVSLYDCDGQNNTAHHVSSLAAWAQDQGMATGIVTTTRITHASPAGIFAHVANRNWEDDSEILKDNGDPDVCPDIANQLIYGTVGQKLNVILGGGRTHFLPKLNSNGSRLDGRNLIKEWKSLHGLSGQYIETREDLLNLPKSSERVLGLFAMDHLPYHLDANATVTPSLDEMVQVALDMLDFQSQGKGYFLFVEGGRIDHAHHDALAMKALDETVEFDKAIRLAQLQTSNEDTLIVVTSDHSHTMSIAGYSSRRNDIVGINNGQMGMDGLPYATLSYANGPGYVNNLLTQSDGFKRRNLQQVNMDDKNYQFPSVVPLDSETHGGDDVGVFANGPFAHLFTGVYEQNFIPHAIAHASCLGSGKTACSDGLHSRW</sequence>
<evidence type="ECO:0000256" key="6">
    <source>
        <dbReference type="ARBA" id="ARBA00022723"/>
    </source>
</evidence>
<dbReference type="VEuPathDB" id="VectorBase:GBRI009687"/>